<sequence length="1498" mass="164537">MKQCRWLTTLLVLLLTAGMNSPAVADWVEVGTPPLVITESAPTVSTTGGPATVKVTIWNSSDEDIDGKLRLVVDDGQVPSNALLAGEEGSDPTPYFELSTLEEDFFNSNEATDVYMVFDSLSDAESGYTLSVQINDESVSSEIFRKKISKTPERYSGEALMKLMEVYVPARSTKGLSYIRDTAGELVVCCAVGEVSEECVDCSTKTEGDFAKVKPLIVSYIEEEEDVLFNNVPDYDANGDGYPDPEAGNRYARDVHTAVSLDDGLTWKRTNLSRTAVKSSYTIVNGVKYPGDSESQDLTVAGHYALVTWVDKYCHSNNPWDLEAAEDLYQVMGDQRSKDYLDVKGDEDPRPDLGERPFSCVMAARGVLQLDPESADYGEIVWYKPQQLSTGRRDAIHNFTAAVEPVYDGSAVPIPGTGGFAVTWQEDPGGLKTGHGRGPGAGMTGASTNHKTDIWYSYIGWDLFDDIDTAFVPTEGGDEALPIGDADGNSEYVCPTCGYVYDPEVTGVKFTDLDQNWVCPEDGTPKSEFVKVSRPHALHTMSPPVPITDNAVCREKIEETVVVHVHTDDIDCNYSYEGGTNSEPLLWEDLPAEWKCPKCGAGKDTFTTATKTRNIGAPYCDQFAANPRVDGDGKYAKPDSLAADVAFYSQDGDWKDANGNFVSAEPGDATIKEDGTAVIGDTRVYWSGEPLDGNTGASRANLALVNHNNQTLALVAYEETKGVGVGGDKVAAAMEQKAPYPLVKMGENSWEAGAINSDCRSCHYGHEVPRDRYIPVANKLTCEITKGGIWKGPEGSETDGKWTASAEDWETWLADSANLPAYYPYTGYPYLTDAPVAELPAGVTTYKPGTETEVLVPCIKYVGGKGMFARDVPTEQRDPDAYYDLPDHMPGWHQEALSCTDCHLPYNTKDLDKDGVMDRVDLCLMTPADEIYLDSETYLTSFNHDTGCSESQDPTAPDNNKDAVKKYRHGKNVYYHHFDFAHPEAIDHGDQINLPNDDAWVMDNDDYENARRVRLVINEAYDPAGGADVTLGLLYKEGKDGQGAPADAMLRLFRNGFEAENLDPKPLNMSSSTAAWFKDPADVGNVAGTGDNAAGDGSDDLLGNRNTPSIDHYYWTDANLDDTSGFWLEDGGDKQWKDDGYTPNVDGNPFENVFSARLEIRGNTIVTGFAHCANWSAGKKAKDYYDFYVRVSRDSGRTWTLPYNVSKLRNHEESVSDCRVILTPETIDQQYPAEPGNPADISMNGAAEVFEAGDFNNPNILFVGIGTKVNSPQLYPSEDEEDEVEIFKDVFYSKGTITGTTGGEGGNLALTFETEKKENPQYDPLAEPPSKQYLDSQGLDTELAEDPYTGIPNKPNPAYGEFIDGFDWMAQGDANQGDVQFGTNPFGTKLYTTWEQELPIVEDDGQQHFQGSDVWFRKVPYPDPGSASDGDVDGDGDTDWDDGLLITDRIGTTAYDTDFLWAGDYISDFRITGHDFNRWKVQYAKEMLKQKRLTVVAE</sequence>
<evidence type="ECO:0000313" key="9">
    <source>
        <dbReference type="EMBL" id="MBB5347288.1"/>
    </source>
</evidence>
<comment type="caution">
    <text evidence="9">The sequence shown here is derived from an EMBL/GenBank/DDBJ whole genome shotgun (WGS) entry which is preliminary data.</text>
</comment>
<evidence type="ECO:0000256" key="6">
    <source>
        <dbReference type="ARBA" id="ARBA00023004"/>
    </source>
</evidence>
<dbReference type="Gene3D" id="2.20.28.10">
    <property type="match status" value="2"/>
</dbReference>
<gene>
    <name evidence="9" type="ORF">HNQ81_001001</name>
</gene>
<evidence type="ECO:0000259" key="8">
    <source>
        <dbReference type="PROSITE" id="PS50903"/>
    </source>
</evidence>
<keyword evidence="5" id="KW-0249">Electron transport</keyword>
<keyword evidence="10" id="KW-1185">Reference proteome</keyword>
<keyword evidence="7" id="KW-0732">Signal</keyword>
<dbReference type="CDD" id="cd00730">
    <property type="entry name" value="rubredoxin"/>
    <property type="match status" value="1"/>
</dbReference>
<dbReference type="PANTHER" id="PTHR47627">
    <property type="entry name" value="RUBREDOXIN"/>
    <property type="match status" value="1"/>
</dbReference>
<accession>A0A840UX75</accession>
<proteinExistence type="predicted"/>
<feature type="domain" description="Rubredoxin-like" evidence="8">
    <location>
        <begin position="489"/>
        <end position="532"/>
    </location>
</feature>
<dbReference type="InterPro" id="IPR018527">
    <property type="entry name" value="Rubredoxin_Fe_BS"/>
</dbReference>
<dbReference type="GO" id="GO:0043448">
    <property type="term" value="P:alkane catabolic process"/>
    <property type="evidence" value="ECO:0007669"/>
    <property type="project" value="TreeGrafter"/>
</dbReference>
<name>A0A840UX75_9BACT</name>
<reference evidence="9 10" key="1">
    <citation type="submission" date="2020-08" db="EMBL/GenBank/DDBJ databases">
        <title>Genomic Encyclopedia of Type Strains, Phase IV (KMG-IV): sequencing the most valuable type-strain genomes for metagenomic binning, comparative biology and taxonomic classification.</title>
        <authorList>
            <person name="Goeker M."/>
        </authorList>
    </citation>
    <scope>NUCLEOTIDE SEQUENCE [LARGE SCALE GENOMIC DNA]</scope>
    <source>
        <strain evidence="9 10">DSM 28570</strain>
    </source>
</reference>
<evidence type="ECO:0000313" key="10">
    <source>
        <dbReference type="Proteomes" id="UP000539642"/>
    </source>
</evidence>
<evidence type="ECO:0000256" key="2">
    <source>
        <dbReference type="ARBA" id="ARBA00002360"/>
    </source>
</evidence>
<dbReference type="EMBL" id="JACHEO010000003">
    <property type="protein sequence ID" value="MBB5347288.1"/>
    <property type="molecule type" value="Genomic_DNA"/>
</dbReference>
<dbReference type="Proteomes" id="UP000539642">
    <property type="component" value="Unassembled WGS sequence"/>
</dbReference>
<dbReference type="RefSeq" id="WP_183348916.1">
    <property type="nucleotide sequence ID" value="NZ_JACHEO010000003.1"/>
</dbReference>
<dbReference type="PROSITE" id="PS00202">
    <property type="entry name" value="RUBREDOXIN"/>
    <property type="match status" value="1"/>
</dbReference>
<evidence type="ECO:0000256" key="5">
    <source>
        <dbReference type="ARBA" id="ARBA00022982"/>
    </source>
</evidence>
<evidence type="ECO:0000256" key="4">
    <source>
        <dbReference type="ARBA" id="ARBA00022723"/>
    </source>
</evidence>
<dbReference type="InterPro" id="IPR024934">
    <property type="entry name" value="Rubredoxin-like_dom"/>
</dbReference>
<evidence type="ECO:0000256" key="7">
    <source>
        <dbReference type="SAM" id="SignalP"/>
    </source>
</evidence>
<comment type="function">
    <text evidence="2">Rubredoxin is a small nonheme, iron protein lacking acid-labile sulfide. Its single Fe, chelated to 4 Cys, functions as an electron acceptor and may also stabilize the conformation of the molecule.</text>
</comment>
<dbReference type="PANTHER" id="PTHR47627:SF1">
    <property type="entry name" value="RUBREDOXIN-1-RELATED"/>
    <property type="match status" value="1"/>
</dbReference>
<dbReference type="NCBIfam" id="NF040591">
    <property type="entry name" value="choice_anch_O"/>
    <property type="match status" value="2"/>
</dbReference>
<evidence type="ECO:0000256" key="3">
    <source>
        <dbReference type="ARBA" id="ARBA00022448"/>
    </source>
</evidence>
<feature type="domain" description="Rubredoxin-like" evidence="8">
    <location>
        <begin position="572"/>
        <end position="609"/>
    </location>
</feature>
<dbReference type="GO" id="GO:0009055">
    <property type="term" value="F:electron transfer activity"/>
    <property type="evidence" value="ECO:0007669"/>
    <property type="project" value="TreeGrafter"/>
</dbReference>
<dbReference type="SUPFAM" id="SSF57802">
    <property type="entry name" value="Rubredoxin-like"/>
    <property type="match status" value="2"/>
</dbReference>
<keyword evidence="6" id="KW-0408">Iron</keyword>
<dbReference type="InterPro" id="IPR050526">
    <property type="entry name" value="Rubredoxin_ET"/>
</dbReference>
<dbReference type="Pfam" id="PF00301">
    <property type="entry name" value="Rubredoxin"/>
    <property type="match status" value="2"/>
</dbReference>
<feature type="chain" id="PRO_5032921612" evidence="7">
    <location>
        <begin position="26"/>
        <end position="1498"/>
    </location>
</feature>
<dbReference type="GO" id="GO:0005506">
    <property type="term" value="F:iron ion binding"/>
    <property type="evidence" value="ECO:0007669"/>
    <property type="project" value="InterPro"/>
</dbReference>
<comment type="cofactor">
    <cofactor evidence="1">
        <name>Fe(3+)</name>
        <dbReference type="ChEBI" id="CHEBI:29034"/>
    </cofactor>
</comment>
<keyword evidence="3" id="KW-0813">Transport</keyword>
<evidence type="ECO:0000256" key="1">
    <source>
        <dbReference type="ARBA" id="ARBA00001965"/>
    </source>
</evidence>
<dbReference type="PROSITE" id="PS50903">
    <property type="entry name" value="RUBREDOXIN_LIKE"/>
    <property type="match status" value="2"/>
</dbReference>
<organism evidence="9 10">
    <name type="scientific">Desulfoprunum benzoelyticum</name>
    <dbReference type="NCBI Taxonomy" id="1506996"/>
    <lineage>
        <taxon>Bacteria</taxon>
        <taxon>Pseudomonadati</taxon>
        <taxon>Thermodesulfobacteriota</taxon>
        <taxon>Desulfobulbia</taxon>
        <taxon>Desulfobulbales</taxon>
        <taxon>Desulfobulbaceae</taxon>
        <taxon>Desulfoprunum</taxon>
    </lineage>
</organism>
<feature type="signal peptide" evidence="7">
    <location>
        <begin position="1"/>
        <end position="25"/>
    </location>
</feature>
<keyword evidence="4" id="KW-0479">Metal-binding</keyword>
<dbReference type="InterPro" id="IPR024935">
    <property type="entry name" value="Rubredoxin_dom"/>
</dbReference>
<protein>
    <submittedName>
        <fullName evidence="9">Rubredoxin</fullName>
    </submittedName>
</protein>